<protein>
    <submittedName>
        <fullName evidence="2">BolA family transcriptional regulator</fullName>
    </submittedName>
</protein>
<evidence type="ECO:0000313" key="2">
    <source>
        <dbReference type="EMBL" id="MCF3946206.1"/>
    </source>
</evidence>
<comment type="similarity">
    <text evidence="1">Belongs to the BolA/IbaG family.</text>
</comment>
<gene>
    <name evidence="2" type="ORF">L2A60_05855</name>
</gene>
<dbReference type="EMBL" id="JAKGBZ010000008">
    <property type="protein sequence ID" value="MCF3946206.1"/>
    <property type="molecule type" value="Genomic_DNA"/>
</dbReference>
<dbReference type="InterPro" id="IPR002634">
    <property type="entry name" value="BolA"/>
</dbReference>
<dbReference type="Pfam" id="PF01722">
    <property type="entry name" value="BolA"/>
    <property type="match status" value="1"/>
</dbReference>
<evidence type="ECO:0000313" key="3">
    <source>
        <dbReference type="Proteomes" id="UP001521209"/>
    </source>
</evidence>
<dbReference type="SUPFAM" id="SSF82657">
    <property type="entry name" value="BolA-like"/>
    <property type="match status" value="1"/>
</dbReference>
<organism evidence="2 3">
    <name type="scientific">Acidiphilium iwatense</name>
    <dbReference type="NCBI Taxonomy" id="768198"/>
    <lineage>
        <taxon>Bacteria</taxon>
        <taxon>Pseudomonadati</taxon>
        <taxon>Pseudomonadota</taxon>
        <taxon>Alphaproteobacteria</taxon>
        <taxon>Acetobacterales</taxon>
        <taxon>Acidocellaceae</taxon>
        <taxon>Acidiphilium</taxon>
    </lineage>
</organism>
<name>A0ABS9DU07_9PROT</name>
<dbReference type="PANTHER" id="PTHR46230:SF3">
    <property type="entry name" value="SUFE-LIKE PROTEIN 1, CHLOROPLASTIC_MITOCHONDRIAL"/>
    <property type="match status" value="1"/>
</dbReference>
<accession>A0ABS9DU07</accession>
<keyword evidence="3" id="KW-1185">Reference proteome</keyword>
<dbReference type="PANTHER" id="PTHR46230">
    <property type="match status" value="1"/>
</dbReference>
<dbReference type="Gene3D" id="3.30.300.90">
    <property type="entry name" value="BolA-like"/>
    <property type="match status" value="1"/>
</dbReference>
<dbReference type="PIRSF" id="PIRSF003113">
    <property type="entry name" value="BolA"/>
    <property type="match status" value="1"/>
</dbReference>
<sequence length="90" mass="9756">MTSRTERIRNFLTTSFEPIVLDIEDDSARHAGHAGAAPGGETHYNVRLVSPRFAGMSRVVRSRAVHDALKTEFDAGLHALSLDLKAPGEG</sequence>
<proteinExistence type="inferred from homology"/>
<comment type="caution">
    <text evidence="2">The sequence shown here is derived from an EMBL/GenBank/DDBJ whole genome shotgun (WGS) entry which is preliminary data.</text>
</comment>
<dbReference type="InterPro" id="IPR036065">
    <property type="entry name" value="BolA-like_sf"/>
</dbReference>
<reference evidence="2 3" key="1">
    <citation type="submission" date="2022-01" db="EMBL/GenBank/DDBJ databases">
        <authorList>
            <person name="Won M."/>
            <person name="Kim S.-J."/>
            <person name="Kwon S.-W."/>
        </authorList>
    </citation>
    <scope>NUCLEOTIDE SEQUENCE [LARGE SCALE GENOMIC DNA]</scope>
    <source>
        <strain evidence="2 3">KCTC 23505</strain>
    </source>
</reference>
<dbReference type="Proteomes" id="UP001521209">
    <property type="component" value="Unassembled WGS sequence"/>
</dbReference>
<dbReference type="RefSeq" id="WP_235703442.1">
    <property type="nucleotide sequence ID" value="NZ_JAKGBZ010000008.1"/>
</dbReference>
<evidence type="ECO:0000256" key="1">
    <source>
        <dbReference type="RuleBase" id="RU003860"/>
    </source>
</evidence>